<accession>A0ABR9R5M7</accession>
<evidence type="ECO:0000313" key="4">
    <source>
        <dbReference type="Proteomes" id="UP000768567"/>
    </source>
</evidence>
<feature type="region of interest" description="Disordered" evidence="1">
    <location>
        <begin position="112"/>
        <end position="133"/>
    </location>
</feature>
<keyword evidence="4" id="KW-1185">Reference proteome</keyword>
<dbReference type="InterPro" id="IPR024559">
    <property type="entry name" value="DUF3846"/>
</dbReference>
<feature type="compositionally biased region" description="Basic and acidic residues" evidence="1">
    <location>
        <begin position="118"/>
        <end position="133"/>
    </location>
</feature>
<comment type="caution">
    <text evidence="3">The sequence shown here is derived from an EMBL/GenBank/DDBJ whole genome shotgun (WGS) entry which is preliminary data.</text>
</comment>
<dbReference type="Pfam" id="PF12957">
    <property type="entry name" value="DUF3846"/>
    <property type="match status" value="1"/>
</dbReference>
<gene>
    <name evidence="3" type="ORF">INF35_11595</name>
</gene>
<name>A0ABR9R5M7_9FIRM</name>
<evidence type="ECO:0000256" key="1">
    <source>
        <dbReference type="SAM" id="MobiDB-lite"/>
    </source>
</evidence>
<sequence>MRVLVLEPGYCPYIAFFDSAEEAVKKIIQGEKNVALPFGNEVIALVSSEEQDSLPFNRTIDESTYINGRALICGWDGEKLRELSRKQADRYYRRYLYPEKLVDEETGLRMIPQQPRVKPRDERVGRKPTFLER</sequence>
<reference evidence="3 4" key="1">
    <citation type="submission" date="2020-10" db="EMBL/GenBank/DDBJ databases">
        <title>ChiBAC.</title>
        <authorList>
            <person name="Zenner C."/>
            <person name="Hitch T.C.A."/>
            <person name="Clavel T."/>
        </authorList>
    </citation>
    <scope>NUCLEOTIDE SEQUENCE [LARGE SCALE GENOMIC DNA]</scope>
    <source>
        <strain evidence="3 4">DSM 109015</strain>
    </source>
</reference>
<feature type="domain" description="DUF3846" evidence="2">
    <location>
        <begin position="1"/>
        <end position="95"/>
    </location>
</feature>
<dbReference type="RefSeq" id="WP_193502576.1">
    <property type="nucleotide sequence ID" value="NZ_JADCKC010000003.1"/>
</dbReference>
<evidence type="ECO:0000259" key="2">
    <source>
        <dbReference type="Pfam" id="PF12957"/>
    </source>
</evidence>
<evidence type="ECO:0000313" key="3">
    <source>
        <dbReference type="EMBL" id="MBE5038431.1"/>
    </source>
</evidence>
<protein>
    <recommendedName>
        <fullName evidence="2">DUF3846 domain-containing protein</fullName>
    </recommendedName>
</protein>
<organism evidence="3 4">
    <name type="scientific">Gemmiger gallinarum</name>
    <dbReference type="NCBI Taxonomy" id="2779354"/>
    <lineage>
        <taxon>Bacteria</taxon>
        <taxon>Bacillati</taxon>
        <taxon>Bacillota</taxon>
        <taxon>Clostridia</taxon>
        <taxon>Eubacteriales</taxon>
        <taxon>Gemmiger</taxon>
    </lineage>
</organism>
<proteinExistence type="predicted"/>
<dbReference type="Proteomes" id="UP000768567">
    <property type="component" value="Unassembled WGS sequence"/>
</dbReference>
<dbReference type="EMBL" id="JADCKC010000003">
    <property type="protein sequence ID" value="MBE5038431.1"/>
    <property type="molecule type" value="Genomic_DNA"/>
</dbReference>